<dbReference type="Proteomes" id="UP000237153">
    <property type="component" value="Unassembled WGS sequence"/>
</dbReference>
<dbReference type="EMBL" id="PNIM01000002">
    <property type="protein sequence ID" value="PMB76000.1"/>
    <property type="molecule type" value="Genomic_DNA"/>
</dbReference>
<comment type="caution">
    <text evidence="2">The sequence shown here is derived from an EMBL/GenBank/DDBJ whole genome shotgun (WGS) entry which is preliminary data.</text>
</comment>
<accession>A0A2J6N713</accession>
<dbReference type="GeneID" id="12449243"/>
<dbReference type="RefSeq" id="WP_014557316.1">
    <property type="nucleotide sequence ID" value="NZ_JADEZV010000001.1"/>
</dbReference>
<dbReference type="Proteomes" id="UP000652307">
    <property type="component" value="Unassembled WGS sequence"/>
</dbReference>
<dbReference type="EMBL" id="JADEZV010000001">
    <property type="protein sequence ID" value="MBE9390921.1"/>
    <property type="molecule type" value="Genomic_DNA"/>
</dbReference>
<evidence type="ECO:0000313" key="2">
    <source>
        <dbReference type="EMBL" id="PMB76000.1"/>
    </source>
</evidence>
<reference evidence="1" key="2">
    <citation type="submission" date="2020-10" db="EMBL/GenBank/DDBJ databases">
        <title>Fervidococcus fontis strain 3639Fd - the first crenarchaeon capable of growth on lipids.</title>
        <authorList>
            <person name="Kochetkova T.V."/>
            <person name="Elcheninov A.G."/>
            <person name="Toschakov S.V."/>
            <person name="Kublanov I.V."/>
        </authorList>
    </citation>
    <scope>NUCLEOTIDE SEQUENCE</scope>
    <source>
        <strain evidence="1">3639Fd</strain>
    </source>
</reference>
<dbReference type="InterPro" id="IPR009078">
    <property type="entry name" value="Ferritin-like_SF"/>
</dbReference>
<proteinExistence type="predicted"/>
<name>A0A2J6N713_9CREN</name>
<dbReference type="AlphaFoldDB" id="A0A2J6N713"/>
<organism evidence="2 3">
    <name type="scientific">Fervidicoccus fontis</name>
    <dbReference type="NCBI Taxonomy" id="683846"/>
    <lineage>
        <taxon>Archaea</taxon>
        <taxon>Thermoproteota</taxon>
        <taxon>Thermoprotei</taxon>
        <taxon>Fervidicoccales</taxon>
        <taxon>Fervidicoccaceae</taxon>
        <taxon>Fervidicoccus</taxon>
    </lineage>
</organism>
<sequence length="166" mass="19675">MEEFKEYLKCLRDIEYETYFVYNMLYSKIEKEDIKHIFLYIGMDSYKHYLIYDRLLNGESSDEDLCRDILGDLFMDSLNSIKQLKASVFKIDKISDEQIYEIISMLVNYEGGVYEEALSSIITRILGENLKGGIKKIFELIEEDEKKHEKLLMDLLIGKTKKYELS</sequence>
<evidence type="ECO:0000313" key="1">
    <source>
        <dbReference type="EMBL" id="MBE9390921.1"/>
    </source>
</evidence>
<gene>
    <name evidence="2" type="ORF">C0188_00510</name>
    <name evidence="1" type="ORF">IOK49_02350</name>
</gene>
<protein>
    <submittedName>
        <fullName evidence="2">Ribulose-bisphosphate carboxylase large subunit</fullName>
    </submittedName>
</protein>
<reference evidence="2 3" key="1">
    <citation type="submission" date="2018-01" db="EMBL/GenBank/DDBJ databases">
        <title>Metagenomic assembled genomes from two thermal pools in the Uzon Caldera, Kamchatka, Russia.</title>
        <authorList>
            <person name="Wilkins L."/>
            <person name="Ettinger C."/>
        </authorList>
    </citation>
    <scope>NUCLEOTIDE SEQUENCE [LARGE SCALE GENOMIC DNA]</scope>
    <source>
        <strain evidence="2">ZAV-06</strain>
    </source>
</reference>
<dbReference type="SUPFAM" id="SSF47240">
    <property type="entry name" value="Ferritin-like"/>
    <property type="match status" value="1"/>
</dbReference>
<evidence type="ECO:0000313" key="3">
    <source>
        <dbReference type="Proteomes" id="UP000237153"/>
    </source>
</evidence>